<dbReference type="GO" id="GO:0061630">
    <property type="term" value="F:ubiquitin protein ligase activity"/>
    <property type="evidence" value="ECO:0007669"/>
    <property type="project" value="InterPro"/>
</dbReference>
<evidence type="ECO:0000256" key="4">
    <source>
        <dbReference type="PROSITE-ProRule" id="PRU00175"/>
    </source>
</evidence>
<protein>
    <recommendedName>
        <fullName evidence="7">RING-type domain-containing protein</fullName>
    </recommendedName>
</protein>
<dbReference type="Gene3D" id="3.30.40.10">
    <property type="entry name" value="Zinc/RING finger domain, C3HC4 (zinc finger)"/>
    <property type="match status" value="2"/>
</dbReference>
<proteinExistence type="predicted"/>
<dbReference type="SUPFAM" id="SSF57850">
    <property type="entry name" value="RING/U-box"/>
    <property type="match status" value="2"/>
</dbReference>
<evidence type="ECO:0000256" key="3">
    <source>
        <dbReference type="ARBA" id="ARBA00022833"/>
    </source>
</evidence>
<evidence type="ECO:0000256" key="2">
    <source>
        <dbReference type="ARBA" id="ARBA00022771"/>
    </source>
</evidence>
<evidence type="ECO:0000313" key="9">
    <source>
        <dbReference type="Proteomes" id="UP001214603"/>
    </source>
</evidence>
<dbReference type="GO" id="GO:0008270">
    <property type="term" value="F:zinc ion binding"/>
    <property type="evidence" value="ECO:0007669"/>
    <property type="project" value="UniProtKB-KW"/>
</dbReference>
<keyword evidence="3" id="KW-0862">Zinc</keyword>
<dbReference type="PANTHER" id="PTHR13063">
    <property type="entry name" value="ENOS INTERACTING PROTEIN"/>
    <property type="match status" value="1"/>
</dbReference>
<dbReference type="Pfam" id="PF13445">
    <property type="entry name" value="zf-RING_UBOX"/>
    <property type="match status" value="1"/>
</dbReference>
<dbReference type="Proteomes" id="UP001214603">
    <property type="component" value="Chromosome 3"/>
</dbReference>
<evidence type="ECO:0000259" key="7">
    <source>
        <dbReference type="PROSITE" id="PS50089"/>
    </source>
</evidence>
<dbReference type="InterPro" id="IPR016818">
    <property type="entry name" value="NOSIP"/>
</dbReference>
<dbReference type="EMBL" id="CP119936">
    <property type="protein sequence ID" value="WFD03271.1"/>
    <property type="molecule type" value="Genomic_DNA"/>
</dbReference>
<reference evidence="8" key="1">
    <citation type="submission" date="2023-03" db="EMBL/GenBank/DDBJ databases">
        <title>Mating type loci evolution in Malassezia.</title>
        <authorList>
            <person name="Coelho M.A."/>
        </authorList>
    </citation>
    <scope>NUCLEOTIDE SEQUENCE</scope>
    <source>
        <strain evidence="8">CBS 7876</strain>
    </source>
</reference>
<organism evidence="8 9">
    <name type="scientific">Malassezia obtusa</name>
    <dbReference type="NCBI Taxonomy" id="76774"/>
    <lineage>
        <taxon>Eukaryota</taxon>
        <taxon>Fungi</taxon>
        <taxon>Dikarya</taxon>
        <taxon>Basidiomycota</taxon>
        <taxon>Ustilaginomycotina</taxon>
        <taxon>Malasseziomycetes</taxon>
        <taxon>Malasseziales</taxon>
        <taxon>Malasseziaceae</taxon>
        <taxon>Malassezia</taxon>
    </lineage>
</organism>
<sequence>MARHSKHNTASGHFTYAEYQMLKDRWGSRKLRLSVESMRAFHACCLCLQSAQRPVCCGEGHVFCKECILSDLVTQKTQLAEHAKRRAELVQRRAEQHAEDAAKAERAKIAAFEESTNALPKDAKRKREADDAGPDAKKPAAHAANPAFWLPSMAPEAETDELQELDKDERPSTTLCIAGSDKPHKLTRKGLVPVHFSTRTVDTQRQYFCPSCKKELALAAQVHVLRACGHTLCTACTKELVHTPLERADAGVACPECSAPVRKAADVIAIAREGTGFAGGGRAEAATKGIAFQG</sequence>
<keyword evidence="9" id="KW-1185">Reference proteome</keyword>
<evidence type="ECO:0000256" key="1">
    <source>
        <dbReference type="ARBA" id="ARBA00022723"/>
    </source>
</evidence>
<dbReference type="AlphaFoldDB" id="A0AAF0E014"/>
<dbReference type="PANTHER" id="PTHR13063:SF10">
    <property type="entry name" value="NITRIC OXIDE SYNTHASE-INTERACTING PROTEIN"/>
    <property type="match status" value="1"/>
</dbReference>
<evidence type="ECO:0000256" key="5">
    <source>
        <dbReference type="SAM" id="Coils"/>
    </source>
</evidence>
<evidence type="ECO:0000256" key="6">
    <source>
        <dbReference type="SAM" id="MobiDB-lite"/>
    </source>
</evidence>
<dbReference type="GO" id="GO:0005634">
    <property type="term" value="C:nucleus"/>
    <property type="evidence" value="ECO:0007669"/>
    <property type="project" value="TreeGrafter"/>
</dbReference>
<feature type="compositionally biased region" description="Basic and acidic residues" evidence="6">
    <location>
        <begin position="121"/>
        <end position="138"/>
    </location>
</feature>
<keyword evidence="1" id="KW-0479">Metal-binding</keyword>
<gene>
    <name evidence="8" type="ORF">MOBT1_001960</name>
</gene>
<feature type="region of interest" description="Disordered" evidence="6">
    <location>
        <begin position="112"/>
        <end position="147"/>
    </location>
</feature>
<dbReference type="InterPro" id="IPR027370">
    <property type="entry name" value="Znf-RING_euk"/>
</dbReference>
<feature type="coiled-coil region" evidence="5">
    <location>
        <begin position="80"/>
        <end position="107"/>
    </location>
</feature>
<feature type="domain" description="RING-type" evidence="7">
    <location>
        <begin position="209"/>
        <end position="258"/>
    </location>
</feature>
<keyword evidence="5" id="KW-0175">Coiled coil</keyword>
<accession>A0AAF0E014</accession>
<evidence type="ECO:0000313" key="8">
    <source>
        <dbReference type="EMBL" id="WFD03271.1"/>
    </source>
</evidence>
<dbReference type="InterPro" id="IPR001841">
    <property type="entry name" value="Znf_RING"/>
</dbReference>
<keyword evidence="2 4" id="KW-0863">Zinc-finger</keyword>
<dbReference type="InterPro" id="IPR013083">
    <property type="entry name" value="Znf_RING/FYVE/PHD"/>
</dbReference>
<name>A0AAF0E014_9BASI</name>
<dbReference type="PROSITE" id="PS50089">
    <property type="entry name" value="ZF_RING_2"/>
    <property type="match status" value="1"/>
</dbReference>